<dbReference type="Proteomes" id="UP000265520">
    <property type="component" value="Unassembled WGS sequence"/>
</dbReference>
<comment type="caution">
    <text evidence="1">The sequence shown here is derived from an EMBL/GenBank/DDBJ whole genome shotgun (WGS) entry which is preliminary data.</text>
</comment>
<name>A0A392V0P8_9FABA</name>
<proteinExistence type="predicted"/>
<sequence>EGWRVTPAKEKENWELLSAARRAGENGASRQSVGSLR</sequence>
<dbReference type="EMBL" id="LXQA011028964">
    <property type="protein sequence ID" value="MCI81836.1"/>
    <property type="molecule type" value="Genomic_DNA"/>
</dbReference>
<feature type="non-terminal residue" evidence="1">
    <location>
        <position position="1"/>
    </location>
</feature>
<organism evidence="1 2">
    <name type="scientific">Trifolium medium</name>
    <dbReference type="NCBI Taxonomy" id="97028"/>
    <lineage>
        <taxon>Eukaryota</taxon>
        <taxon>Viridiplantae</taxon>
        <taxon>Streptophyta</taxon>
        <taxon>Embryophyta</taxon>
        <taxon>Tracheophyta</taxon>
        <taxon>Spermatophyta</taxon>
        <taxon>Magnoliopsida</taxon>
        <taxon>eudicotyledons</taxon>
        <taxon>Gunneridae</taxon>
        <taxon>Pentapetalae</taxon>
        <taxon>rosids</taxon>
        <taxon>fabids</taxon>
        <taxon>Fabales</taxon>
        <taxon>Fabaceae</taxon>
        <taxon>Papilionoideae</taxon>
        <taxon>50 kb inversion clade</taxon>
        <taxon>NPAAA clade</taxon>
        <taxon>Hologalegina</taxon>
        <taxon>IRL clade</taxon>
        <taxon>Trifolieae</taxon>
        <taxon>Trifolium</taxon>
    </lineage>
</organism>
<protein>
    <submittedName>
        <fullName evidence="1">Uncharacterized protein</fullName>
    </submittedName>
</protein>
<dbReference type="AlphaFoldDB" id="A0A392V0P8"/>
<evidence type="ECO:0000313" key="1">
    <source>
        <dbReference type="EMBL" id="MCI81836.1"/>
    </source>
</evidence>
<reference evidence="1 2" key="1">
    <citation type="journal article" date="2018" name="Front. Plant Sci.">
        <title>Red Clover (Trifolium pratense) and Zigzag Clover (T. medium) - A Picture of Genomic Similarities and Differences.</title>
        <authorList>
            <person name="Dluhosova J."/>
            <person name="Istvanek J."/>
            <person name="Nedelnik J."/>
            <person name="Repkova J."/>
        </authorList>
    </citation>
    <scope>NUCLEOTIDE SEQUENCE [LARGE SCALE GENOMIC DNA]</scope>
    <source>
        <strain evidence="2">cv. 10/8</strain>
        <tissue evidence="1">Leaf</tissue>
    </source>
</reference>
<keyword evidence="2" id="KW-1185">Reference proteome</keyword>
<evidence type="ECO:0000313" key="2">
    <source>
        <dbReference type="Proteomes" id="UP000265520"/>
    </source>
</evidence>
<accession>A0A392V0P8</accession>